<dbReference type="PANTHER" id="PTHR43240">
    <property type="entry name" value="1,4-DIHYDROXY-2-NAPHTHOYL-COA THIOESTERASE 1"/>
    <property type="match status" value="1"/>
</dbReference>
<gene>
    <name evidence="3" type="ORF">AACH10_07175</name>
</gene>
<dbReference type="InterPro" id="IPR003736">
    <property type="entry name" value="PAAI_dom"/>
</dbReference>
<sequence length="307" mass="32824">MTSLLDDLNRKYVGRAPHMAAIGLEVTAVGPARGTMRLPDRPEWLGDAVRNVLHPGPLTVLADSACGLAVGAAMRERAPYATLDLRMDYLRPAAPGHALWCEAHCHRITASVGFVRGEVWHTDREAPLATVQATFMLSTPAGSRRAHEPMVSSAPAGGAVAEAPAWQAPADASAVQLGQPIPYVDYLGIRESLAGDERLYRLPFDEKLVGNPRLPALHGGVIAGFAETAATLQVIHTVGGAKQPKSIDFSIDYLRAGRPEETFARCEIVRLGARVALVQVRCWQKSPDVPIAVCRAHFLLSEPGAAG</sequence>
<accession>A0ABU9CE75</accession>
<evidence type="ECO:0000256" key="1">
    <source>
        <dbReference type="ARBA" id="ARBA00022801"/>
    </source>
</evidence>
<dbReference type="Pfam" id="PF03061">
    <property type="entry name" value="4HBT"/>
    <property type="match status" value="2"/>
</dbReference>
<dbReference type="Proteomes" id="UP001365405">
    <property type="component" value="Unassembled WGS sequence"/>
</dbReference>
<evidence type="ECO:0000313" key="4">
    <source>
        <dbReference type="Proteomes" id="UP001365405"/>
    </source>
</evidence>
<dbReference type="RefSeq" id="WP_341409682.1">
    <property type="nucleotide sequence ID" value="NZ_JBBUTH010000003.1"/>
</dbReference>
<feature type="domain" description="Thioesterase" evidence="2">
    <location>
        <begin position="217"/>
        <end position="289"/>
    </location>
</feature>
<evidence type="ECO:0000313" key="3">
    <source>
        <dbReference type="EMBL" id="MEK8050013.1"/>
    </source>
</evidence>
<evidence type="ECO:0000259" key="2">
    <source>
        <dbReference type="Pfam" id="PF03061"/>
    </source>
</evidence>
<proteinExistence type="predicted"/>
<keyword evidence="1" id="KW-0378">Hydrolase</keyword>
<keyword evidence="4" id="KW-1185">Reference proteome</keyword>
<name>A0ABU9CE75_9BURK</name>
<dbReference type="SUPFAM" id="SSF54637">
    <property type="entry name" value="Thioesterase/thiol ester dehydrase-isomerase"/>
    <property type="match status" value="2"/>
</dbReference>
<dbReference type="Gene3D" id="3.10.129.10">
    <property type="entry name" value="Hotdog Thioesterase"/>
    <property type="match status" value="2"/>
</dbReference>
<dbReference type="InterPro" id="IPR029069">
    <property type="entry name" value="HotDog_dom_sf"/>
</dbReference>
<organism evidence="3 4">
    <name type="scientific">Pseudaquabacterium inlustre</name>
    <dbReference type="NCBI Taxonomy" id="2984192"/>
    <lineage>
        <taxon>Bacteria</taxon>
        <taxon>Pseudomonadati</taxon>
        <taxon>Pseudomonadota</taxon>
        <taxon>Betaproteobacteria</taxon>
        <taxon>Burkholderiales</taxon>
        <taxon>Sphaerotilaceae</taxon>
        <taxon>Pseudaquabacterium</taxon>
    </lineage>
</organism>
<reference evidence="3 4" key="1">
    <citation type="submission" date="2024-04" db="EMBL/GenBank/DDBJ databases">
        <title>Novel species of the genus Ideonella isolated from streams.</title>
        <authorList>
            <person name="Lu H."/>
        </authorList>
    </citation>
    <scope>NUCLEOTIDE SEQUENCE [LARGE SCALE GENOMIC DNA]</scope>
    <source>
        <strain evidence="3 4">DXS22W</strain>
    </source>
</reference>
<protein>
    <submittedName>
        <fullName evidence="3">Hotdog domain-containing protein</fullName>
    </submittedName>
</protein>
<dbReference type="CDD" id="cd03443">
    <property type="entry name" value="PaaI_thioesterase"/>
    <property type="match status" value="2"/>
</dbReference>
<dbReference type="InterPro" id="IPR006683">
    <property type="entry name" value="Thioestr_dom"/>
</dbReference>
<dbReference type="NCBIfam" id="TIGR00369">
    <property type="entry name" value="unchar_dom_1"/>
    <property type="match status" value="1"/>
</dbReference>
<dbReference type="PANTHER" id="PTHR43240:SF7">
    <property type="entry name" value="BLR7284 PROTEIN"/>
    <property type="match status" value="1"/>
</dbReference>
<comment type="caution">
    <text evidence="3">The sequence shown here is derived from an EMBL/GenBank/DDBJ whole genome shotgun (WGS) entry which is preliminary data.</text>
</comment>
<feature type="domain" description="Thioesterase" evidence="2">
    <location>
        <begin position="51"/>
        <end position="125"/>
    </location>
</feature>
<dbReference type="EMBL" id="JBBUTH010000003">
    <property type="protein sequence ID" value="MEK8050013.1"/>
    <property type="molecule type" value="Genomic_DNA"/>
</dbReference>